<dbReference type="RefSeq" id="WP_309136132.1">
    <property type="nucleotide sequence ID" value="NZ_JABUHM010000013.1"/>
</dbReference>
<dbReference type="AlphaFoldDB" id="A0A4R2B8B2"/>
<protein>
    <submittedName>
        <fullName evidence="1">Uncharacterized protein</fullName>
    </submittedName>
</protein>
<dbReference type="EMBL" id="SLVV01000011">
    <property type="protein sequence ID" value="TCN22302.1"/>
    <property type="molecule type" value="Genomic_DNA"/>
</dbReference>
<name>A0A4R2B8B2_9BACI</name>
<keyword evidence="2" id="KW-1185">Reference proteome</keyword>
<proteinExistence type="predicted"/>
<evidence type="ECO:0000313" key="2">
    <source>
        <dbReference type="Proteomes" id="UP000295689"/>
    </source>
</evidence>
<accession>A0A4R2B8B2</accession>
<gene>
    <name evidence="1" type="ORF">EV146_111141</name>
</gene>
<organism evidence="1 2">
    <name type="scientific">Mesobacillus foraminis</name>
    <dbReference type="NCBI Taxonomy" id="279826"/>
    <lineage>
        <taxon>Bacteria</taxon>
        <taxon>Bacillati</taxon>
        <taxon>Bacillota</taxon>
        <taxon>Bacilli</taxon>
        <taxon>Bacillales</taxon>
        <taxon>Bacillaceae</taxon>
        <taxon>Mesobacillus</taxon>
    </lineage>
</organism>
<comment type="caution">
    <text evidence="1">The sequence shown here is derived from an EMBL/GenBank/DDBJ whole genome shotgun (WGS) entry which is preliminary data.</text>
</comment>
<dbReference type="Proteomes" id="UP000295689">
    <property type="component" value="Unassembled WGS sequence"/>
</dbReference>
<evidence type="ECO:0000313" key="1">
    <source>
        <dbReference type="EMBL" id="TCN22302.1"/>
    </source>
</evidence>
<reference evidence="1 2" key="1">
    <citation type="journal article" date="2015" name="Stand. Genomic Sci.">
        <title>Genomic Encyclopedia of Bacterial and Archaeal Type Strains, Phase III: the genomes of soil and plant-associated and newly described type strains.</title>
        <authorList>
            <person name="Whitman W.B."/>
            <person name="Woyke T."/>
            <person name="Klenk H.P."/>
            <person name="Zhou Y."/>
            <person name="Lilburn T.G."/>
            <person name="Beck B.J."/>
            <person name="De Vos P."/>
            <person name="Vandamme P."/>
            <person name="Eisen J.A."/>
            <person name="Garrity G."/>
            <person name="Hugenholtz P."/>
            <person name="Kyrpides N.C."/>
        </authorList>
    </citation>
    <scope>NUCLEOTIDE SEQUENCE [LARGE SCALE GENOMIC DNA]</scope>
    <source>
        <strain evidence="1 2">CV53</strain>
    </source>
</reference>
<sequence>MDSRIDKLINFTKERFGLEDYCLKRHSLSRNVNAFNDTNYTLCMEWFPKHVTEQEDDDTNPDGTAVIEINVNTQKVESAIFVMGKTYAKNGIIFSSMDTGDIIGWIEEETELAYGRQFTLHKQEEGRLLFKECFEGVPVSPSGLIGVEFNQEGKLTSFSLHGQFPAKEIVKEEAYALSLEKVEHLVKEQLKMVEFPSYEQKRLIPVYAIEELYVTNDGTTTLPFEINADQGSYLKIDKTIY</sequence>